<dbReference type="PATRIC" id="fig|1227491.4.peg.2099"/>
<accession>M0B5F1</accession>
<dbReference type="OrthoDB" id="378917at2157"/>
<evidence type="ECO:0000313" key="2">
    <source>
        <dbReference type="EMBL" id="ELZ05762.1"/>
    </source>
</evidence>
<evidence type="ECO:0000256" key="1">
    <source>
        <dbReference type="SAM" id="MobiDB-lite"/>
    </source>
</evidence>
<name>M0B5F1_9EURY</name>
<organism evidence="2 3">
    <name type="scientific">Natrialba aegyptia DSM 13077</name>
    <dbReference type="NCBI Taxonomy" id="1227491"/>
    <lineage>
        <taxon>Archaea</taxon>
        <taxon>Methanobacteriati</taxon>
        <taxon>Methanobacteriota</taxon>
        <taxon>Stenosarchaea group</taxon>
        <taxon>Halobacteria</taxon>
        <taxon>Halobacteriales</taxon>
        <taxon>Natrialbaceae</taxon>
        <taxon>Natrialba</taxon>
    </lineage>
</organism>
<keyword evidence="3" id="KW-1185">Reference proteome</keyword>
<dbReference type="EMBL" id="AOIP01000022">
    <property type="protein sequence ID" value="ELZ05762.1"/>
    <property type="molecule type" value="Genomic_DNA"/>
</dbReference>
<comment type="caution">
    <text evidence="2">The sequence shown here is derived from an EMBL/GenBank/DDBJ whole genome shotgun (WGS) entry which is preliminary data.</text>
</comment>
<dbReference type="AlphaFoldDB" id="M0B5F1"/>
<sequence length="90" mass="10434">MSETDAEPCLHCGTETIQRADGEPYCSMDCIRSERRKQEQETIDCPYPDCDWYTTYRSNNGLSQAIAFRKSENHREEHRAELEDARGETA</sequence>
<feature type="region of interest" description="Disordered" evidence="1">
    <location>
        <begin position="68"/>
        <end position="90"/>
    </location>
</feature>
<evidence type="ECO:0000313" key="3">
    <source>
        <dbReference type="Proteomes" id="UP000011591"/>
    </source>
</evidence>
<proteinExistence type="predicted"/>
<dbReference type="RefSeq" id="WP_006665505.1">
    <property type="nucleotide sequence ID" value="NZ_AOIP01000022.1"/>
</dbReference>
<gene>
    <name evidence="2" type="ORF">C480_10205</name>
</gene>
<reference evidence="2 3" key="1">
    <citation type="journal article" date="2014" name="PLoS Genet.">
        <title>Phylogenetically driven sequencing of extremely halophilic archaea reveals strategies for static and dynamic osmo-response.</title>
        <authorList>
            <person name="Becker E.A."/>
            <person name="Seitzer P.M."/>
            <person name="Tritt A."/>
            <person name="Larsen D."/>
            <person name="Krusor M."/>
            <person name="Yao A.I."/>
            <person name="Wu D."/>
            <person name="Madern D."/>
            <person name="Eisen J.A."/>
            <person name="Darling A.E."/>
            <person name="Facciotti M.T."/>
        </authorList>
    </citation>
    <scope>NUCLEOTIDE SEQUENCE [LARGE SCALE GENOMIC DNA]</scope>
    <source>
        <strain evidence="2 3">DSM 13077</strain>
    </source>
</reference>
<protein>
    <submittedName>
        <fullName evidence="2">Uncharacterized protein</fullName>
    </submittedName>
</protein>
<dbReference type="Proteomes" id="UP000011591">
    <property type="component" value="Unassembled WGS sequence"/>
</dbReference>
<feature type="compositionally biased region" description="Basic and acidic residues" evidence="1">
    <location>
        <begin position="69"/>
        <end position="90"/>
    </location>
</feature>